<dbReference type="InterPro" id="IPR011527">
    <property type="entry name" value="ABC1_TM_dom"/>
</dbReference>
<feature type="transmembrane region" description="Helical" evidence="9">
    <location>
        <begin position="212"/>
        <end position="229"/>
    </location>
</feature>
<feature type="transmembrane region" description="Helical" evidence="9">
    <location>
        <begin position="808"/>
        <end position="834"/>
    </location>
</feature>
<accession>B8LZU1</accession>
<dbReference type="STRING" id="441959.B8LZU1"/>
<dbReference type="RefSeq" id="XP_002477836.1">
    <property type="nucleotide sequence ID" value="XM_002477791.1"/>
</dbReference>
<feature type="domain" description="ABC transmembrane type-1" evidence="11">
    <location>
        <begin position="216"/>
        <end position="489"/>
    </location>
</feature>
<dbReference type="InterPro" id="IPR044746">
    <property type="entry name" value="ABCC_6TM_D1"/>
</dbReference>
<protein>
    <submittedName>
        <fullName evidence="12">Multidrug resistance protein, putative</fullName>
        <ecNumber evidence="12">1.3.1.74</ecNumber>
    </submittedName>
</protein>
<feature type="transmembrane region" description="Helical" evidence="9">
    <location>
        <begin position="322"/>
        <end position="341"/>
    </location>
</feature>
<comment type="subcellular location">
    <subcellularLocation>
        <location evidence="1">Membrane</location>
        <topology evidence="1">Multi-pass membrane protein</topology>
    </subcellularLocation>
</comment>
<feature type="transmembrane region" description="Helical" evidence="9">
    <location>
        <begin position="934"/>
        <end position="955"/>
    </location>
</feature>
<dbReference type="SUPFAM" id="SSF52540">
    <property type="entry name" value="P-loop containing nucleoside triphosphate hydrolases"/>
    <property type="match status" value="2"/>
</dbReference>
<evidence type="ECO:0000256" key="3">
    <source>
        <dbReference type="ARBA" id="ARBA00022692"/>
    </source>
</evidence>
<dbReference type="GO" id="GO:0005524">
    <property type="term" value="F:ATP binding"/>
    <property type="evidence" value="ECO:0007669"/>
    <property type="project" value="UniProtKB-KW"/>
</dbReference>
<keyword evidence="8" id="KW-0325">Glycoprotein</keyword>
<sequence>MLNVDNINRQVSYVVLASIQTTLVVLWSLPGREKARSTLPAAILGVAAALALGVLSNLEHARSIKPPALIEIYLFFTILLDAVRARTIWKLSSDKTVFIVFIISMFVKFALFVQESWPRQSYPSSDSYTPEEKAGWLNRRLFWWINPLLLLGTRKSLEMKDLPELSHDLRSQECWKSFSESWKEASPIFKTKCNGLLLFSCWAFKSMLLKAVVPRLCFTGFTFAQPFLIDAVTKYLQNSASEANLSQGHLLILAYIIVYIGIAISEACYQYMTYRTIILMRGCLVPLIYEKTLSIKMKAGQESAPLTLMSADIEKIAFGMRYMHEAWGNVIEIALALWLLYDQLKYGGLSPILIATLCGIVAATMAPAIGHRQAKWVNSIQKRLGVTSYMINSMKSLKLEGLTSWFMNSIQNLRIDEIKYGNQFRSFLIYAVSLSFGTTVISPVVGFGIFVATSNGPLTTHKAFTTLALFSVLQTPMSMLLQAVPNLISALGSLERIRLFLLTEDPPQEITYKTLHKSDQTLDTLIELKFTQAEHPNTIVAENWSTGWDHDVPIIKNITFRIDSSSLAVICGPTGCGKSTFLAGLQRETPYENGHLRCQTLGAAYCAQEPWLQNGTITDNVIGPSAYEARWYREVVEASGLSKDINLLPLGSHTMVGSKGLSLSGGQKHRVALARALYSRKALLLLDDIFSGFDTGTERLVMTNLFAEDGFCKKHKVTVILVTHSANAISFADQVISLDKKGHLIENDGSLLSVSMKMSTTDLHEDAVDKGNMRHGIARNSNLQVELAAQVETAEASQKIGDYEIYQYYLGIVGWLNTIVFFVAVAVFTFGLTFPSVWVQWWAAADEKDPNHHLALYLGVYSFLAVLAEVALFLGLLTQCTHLMSNMIPRASQKLHFILLETVLRAPMSFFNSTDSGVTINRFSQDLQLVDMELPLAIVETTAAFALCIAQLIIIFVTGKYIAAIIPLCLAVFYLLQKFYLKTSKQLRFMELEAKSPLYSKFMETVSGLTTIRAFGWQKHFLEQNCSLTDASQNPYYLLFVIQRWLTLVLDFTVGGIAVLIVGVAVGAHGSIGAGSAALGLLNIINLSESFKQLISNWTVLETSIGAVSRVKQFKVDVQPEQELEDPLIVSESWPENGHIEFHNVSASYSQDGKPVLSNMNLSISAGEKVAICGPSGRSLEASEGTVAIDGLDISTVSHDQIRSSICCIPQEVTILPGTIRQNIDPRGISHDNDIVEVLKEVRLWDRISTGLGGLDGYIHGDTFSQGQRQLLRLASAVLRIRKVVVLDEATSR</sequence>
<feature type="transmembrane region" description="Helical" evidence="9">
    <location>
        <begin position="41"/>
        <end position="58"/>
    </location>
</feature>
<dbReference type="CDD" id="cd18580">
    <property type="entry name" value="ABC_6TM_ABCC_D2"/>
    <property type="match status" value="1"/>
</dbReference>
<evidence type="ECO:0000256" key="6">
    <source>
        <dbReference type="ARBA" id="ARBA00022989"/>
    </source>
</evidence>
<evidence type="ECO:0000259" key="10">
    <source>
        <dbReference type="PROSITE" id="PS50893"/>
    </source>
</evidence>
<dbReference type="InParanoid" id="B8LZU1"/>
<dbReference type="CDD" id="cd18579">
    <property type="entry name" value="ABC_6TM_ABCC_D1"/>
    <property type="match status" value="1"/>
</dbReference>
<dbReference type="Gene3D" id="3.40.50.300">
    <property type="entry name" value="P-loop containing nucleotide triphosphate hydrolases"/>
    <property type="match status" value="2"/>
</dbReference>
<keyword evidence="13" id="KW-1185">Reference proteome</keyword>
<keyword evidence="2" id="KW-0813">Transport</keyword>
<dbReference type="Gene3D" id="1.20.1560.10">
    <property type="entry name" value="ABC transporter type 1, transmembrane domain"/>
    <property type="match status" value="2"/>
</dbReference>
<dbReference type="PROSITE" id="PS50929">
    <property type="entry name" value="ABC_TM1F"/>
    <property type="match status" value="2"/>
</dbReference>
<dbReference type="InterPro" id="IPR003593">
    <property type="entry name" value="AAA+_ATPase"/>
</dbReference>
<dbReference type="PhylomeDB" id="B8LZU1"/>
<evidence type="ECO:0000313" key="13">
    <source>
        <dbReference type="Proteomes" id="UP000001745"/>
    </source>
</evidence>
<feature type="transmembrane region" description="Helical" evidence="9">
    <location>
        <begin position="347"/>
        <end position="369"/>
    </location>
</feature>
<dbReference type="GeneID" id="8101411"/>
<dbReference type="SUPFAM" id="SSF90123">
    <property type="entry name" value="ABC transporter transmembrane region"/>
    <property type="match status" value="2"/>
</dbReference>
<dbReference type="GO" id="GO:0016887">
    <property type="term" value="F:ATP hydrolysis activity"/>
    <property type="evidence" value="ECO:0007669"/>
    <property type="project" value="InterPro"/>
</dbReference>
<proteinExistence type="predicted"/>
<dbReference type="PANTHER" id="PTHR24223">
    <property type="entry name" value="ATP-BINDING CASSETTE SUB-FAMILY C"/>
    <property type="match status" value="1"/>
</dbReference>
<keyword evidence="7 9" id="KW-0472">Membrane</keyword>
<dbReference type="OMA" id="VWALPRI"/>
<dbReference type="SMART" id="SM00382">
    <property type="entry name" value="AAA"/>
    <property type="match status" value="1"/>
</dbReference>
<evidence type="ECO:0000256" key="9">
    <source>
        <dbReference type="SAM" id="Phobius"/>
    </source>
</evidence>
<name>B8LZU1_TALSN</name>
<dbReference type="HOGENOM" id="CLU_000604_27_5_1"/>
<dbReference type="GO" id="GO:0140359">
    <property type="term" value="F:ABC-type transporter activity"/>
    <property type="evidence" value="ECO:0007669"/>
    <property type="project" value="InterPro"/>
</dbReference>
<evidence type="ECO:0000256" key="1">
    <source>
        <dbReference type="ARBA" id="ARBA00004141"/>
    </source>
</evidence>
<feature type="transmembrane region" description="Helical" evidence="9">
    <location>
        <begin position="427"/>
        <end position="451"/>
    </location>
</feature>
<feature type="transmembrane region" description="Helical" evidence="9">
    <location>
        <begin position="249"/>
        <end position="272"/>
    </location>
</feature>
<dbReference type="InterPro" id="IPR003439">
    <property type="entry name" value="ABC_transporter-like_ATP-bd"/>
</dbReference>
<dbReference type="VEuPathDB" id="FungiDB:TSTA_081060"/>
<evidence type="ECO:0000256" key="7">
    <source>
        <dbReference type="ARBA" id="ARBA00023136"/>
    </source>
</evidence>
<feature type="transmembrane region" description="Helical" evidence="9">
    <location>
        <begin position="854"/>
        <end position="877"/>
    </location>
</feature>
<dbReference type="Pfam" id="PF00664">
    <property type="entry name" value="ABC_membrane"/>
    <property type="match status" value="1"/>
</dbReference>
<dbReference type="InterPro" id="IPR044726">
    <property type="entry name" value="ABCC_6TM_D2"/>
</dbReference>
<evidence type="ECO:0000256" key="8">
    <source>
        <dbReference type="ARBA" id="ARBA00023180"/>
    </source>
</evidence>
<keyword evidence="12" id="KW-0560">Oxidoreductase</keyword>
<keyword evidence="5" id="KW-0067">ATP-binding</keyword>
<gene>
    <name evidence="12" type="ORF">TSTA_081060</name>
</gene>
<dbReference type="InterPro" id="IPR036640">
    <property type="entry name" value="ABC1_TM_sf"/>
</dbReference>
<feature type="transmembrane region" description="Helical" evidence="9">
    <location>
        <begin position="12"/>
        <end position="29"/>
    </location>
</feature>
<dbReference type="FunFam" id="1.20.1560.10:FF:000055">
    <property type="entry name" value="ABC multidrug transporter (Eurofung)"/>
    <property type="match status" value="1"/>
</dbReference>
<dbReference type="InterPro" id="IPR050173">
    <property type="entry name" value="ABC_transporter_C-like"/>
</dbReference>
<evidence type="ECO:0000259" key="11">
    <source>
        <dbReference type="PROSITE" id="PS50929"/>
    </source>
</evidence>
<evidence type="ECO:0000256" key="4">
    <source>
        <dbReference type="ARBA" id="ARBA00022741"/>
    </source>
</evidence>
<dbReference type="EC" id="1.3.1.74" evidence="12"/>
<feature type="domain" description="ABC transporter" evidence="10">
    <location>
        <begin position="539"/>
        <end position="765"/>
    </location>
</feature>
<keyword evidence="3 9" id="KW-0812">Transmembrane</keyword>
<dbReference type="Proteomes" id="UP000001745">
    <property type="component" value="Unassembled WGS sequence"/>
</dbReference>
<evidence type="ECO:0000256" key="5">
    <source>
        <dbReference type="ARBA" id="ARBA00022840"/>
    </source>
</evidence>
<dbReference type="PROSITE" id="PS50893">
    <property type="entry name" value="ABC_TRANSPORTER_2"/>
    <property type="match status" value="1"/>
</dbReference>
<evidence type="ECO:0000313" key="12">
    <source>
        <dbReference type="EMBL" id="EED20873.1"/>
    </source>
</evidence>
<dbReference type="FunFam" id="1.20.1560.10:FF:000066">
    <property type="entry name" value="ABC multidrug transporter (Eurofung)"/>
    <property type="match status" value="1"/>
</dbReference>
<reference evidence="13" key="1">
    <citation type="journal article" date="2015" name="Genome Announc.">
        <title>Genome sequence of the AIDS-associated pathogen Penicillium marneffei (ATCC18224) and its near taxonomic relative Talaromyces stipitatus (ATCC10500).</title>
        <authorList>
            <person name="Nierman W.C."/>
            <person name="Fedorova-Abrams N.D."/>
            <person name="Andrianopoulos A."/>
        </authorList>
    </citation>
    <scope>NUCLEOTIDE SEQUENCE [LARGE SCALE GENOMIC DNA]</scope>
    <source>
        <strain evidence="13">ATCC 10500 / CBS 375.48 / QM 6759 / NRRL 1006</strain>
    </source>
</reference>
<dbReference type="Pfam" id="PF00005">
    <property type="entry name" value="ABC_tran"/>
    <property type="match status" value="2"/>
</dbReference>
<dbReference type="GO" id="GO:0016020">
    <property type="term" value="C:membrane"/>
    <property type="evidence" value="ECO:0007669"/>
    <property type="project" value="UniProtKB-SubCell"/>
</dbReference>
<feature type="transmembrane region" description="Helical" evidence="9">
    <location>
        <begin position="961"/>
        <end position="981"/>
    </location>
</feature>
<evidence type="ECO:0000256" key="2">
    <source>
        <dbReference type="ARBA" id="ARBA00022448"/>
    </source>
</evidence>
<feature type="transmembrane region" description="Helical" evidence="9">
    <location>
        <begin position="95"/>
        <end position="114"/>
    </location>
</feature>
<keyword evidence="6 9" id="KW-1133">Transmembrane helix</keyword>
<dbReference type="EMBL" id="EQ962653">
    <property type="protein sequence ID" value="EED20873.1"/>
    <property type="molecule type" value="Genomic_DNA"/>
</dbReference>
<dbReference type="InterPro" id="IPR027417">
    <property type="entry name" value="P-loop_NTPase"/>
</dbReference>
<organism evidence="12 13">
    <name type="scientific">Talaromyces stipitatus (strain ATCC 10500 / CBS 375.48 / QM 6759 / NRRL 1006)</name>
    <name type="common">Penicillium stipitatum</name>
    <dbReference type="NCBI Taxonomy" id="441959"/>
    <lineage>
        <taxon>Eukaryota</taxon>
        <taxon>Fungi</taxon>
        <taxon>Dikarya</taxon>
        <taxon>Ascomycota</taxon>
        <taxon>Pezizomycotina</taxon>
        <taxon>Eurotiomycetes</taxon>
        <taxon>Eurotiomycetidae</taxon>
        <taxon>Eurotiales</taxon>
        <taxon>Trichocomaceae</taxon>
        <taxon>Talaromyces</taxon>
        <taxon>Talaromyces sect. Talaromyces</taxon>
    </lineage>
</organism>
<feature type="transmembrane region" description="Helical" evidence="9">
    <location>
        <begin position="1045"/>
        <end position="1066"/>
    </location>
</feature>
<dbReference type="PANTHER" id="PTHR24223:SF399">
    <property type="entry name" value="ABC TRANSPORTER ATNG"/>
    <property type="match status" value="1"/>
</dbReference>
<feature type="transmembrane region" description="Helical" evidence="9">
    <location>
        <begin position="463"/>
        <end position="488"/>
    </location>
</feature>
<dbReference type="GO" id="GO:0032440">
    <property type="term" value="F:2-alkenal reductase [NAD(P)H] activity"/>
    <property type="evidence" value="ECO:0007669"/>
    <property type="project" value="UniProtKB-EC"/>
</dbReference>
<feature type="transmembrane region" description="Helical" evidence="9">
    <location>
        <begin position="64"/>
        <end position="83"/>
    </location>
</feature>
<dbReference type="eggNOG" id="KOG0054">
    <property type="taxonomic scope" value="Eukaryota"/>
</dbReference>
<dbReference type="OrthoDB" id="6500128at2759"/>
<feature type="domain" description="ABC transmembrane type-1" evidence="11">
    <location>
        <begin position="819"/>
        <end position="1103"/>
    </location>
</feature>
<keyword evidence="4" id="KW-0547">Nucleotide-binding</keyword>